<dbReference type="Proteomes" id="UP001621813">
    <property type="component" value="Unassembled WGS sequence"/>
</dbReference>
<dbReference type="RefSeq" id="WP_405322630.1">
    <property type="nucleotide sequence ID" value="NZ_JAZGZR010000018.1"/>
</dbReference>
<comment type="caution">
    <text evidence="1">The sequence shown here is derived from an EMBL/GenBank/DDBJ whole genome shotgun (WGS) entry which is preliminary data.</text>
</comment>
<name>A0ABW8PPH0_9FLAO</name>
<organism evidence="1 2">
    <name type="scientific">Flavobacterium davisii</name>
    <dbReference type="NCBI Taxonomy" id="2906077"/>
    <lineage>
        <taxon>Bacteria</taxon>
        <taxon>Pseudomonadati</taxon>
        <taxon>Bacteroidota</taxon>
        <taxon>Flavobacteriia</taxon>
        <taxon>Flavobacteriales</taxon>
        <taxon>Flavobacteriaceae</taxon>
        <taxon>Flavobacterium</taxon>
    </lineage>
</organism>
<evidence type="ECO:0000313" key="1">
    <source>
        <dbReference type="EMBL" id="MFK7049876.1"/>
    </source>
</evidence>
<keyword evidence="2" id="KW-1185">Reference proteome</keyword>
<reference evidence="1 2" key="1">
    <citation type="submission" date="2024-02" db="EMBL/GenBank/DDBJ databases">
        <title>Comparative Genomic Analysis of Flavobacterium Species Causing Columnaris Disease of Freshwater Fish in Thailand: Insights into Virulence and Resistance Mechanisms.</title>
        <authorList>
            <person name="Nguyen D."/>
            <person name="Chokmangmeepisarn P."/>
            <person name="Khianchaikhan K."/>
            <person name="Morishita M."/>
            <person name="Bunnoy A."/>
            <person name="Rodkhum C."/>
        </authorList>
    </citation>
    <scope>NUCLEOTIDE SEQUENCE [LARGE SCALE GENOMIC DNA]</scope>
    <source>
        <strain evidence="1 2">KCRT2007</strain>
    </source>
</reference>
<protein>
    <submittedName>
        <fullName evidence="1">Uncharacterized protein</fullName>
    </submittedName>
</protein>
<dbReference type="EMBL" id="JAZGZR010000018">
    <property type="protein sequence ID" value="MFK7049876.1"/>
    <property type="molecule type" value="Genomic_DNA"/>
</dbReference>
<gene>
    <name evidence="1" type="ORF">V3Q77_08240</name>
</gene>
<evidence type="ECO:0000313" key="2">
    <source>
        <dbReference type="Proteomes" id="UP001621813"/>
    </source>
</evidence>
<proteinExistence type="predicted"/>
<sequence>MSQEKLNSLKLRKSRLLSEIEMLTEVSPLMYRNLGKLTADIYLLEKKLLRDNASIYAD</sequence>
<accession>A0ABW8PPH0</accession>